<dbReference type="RefSeq" id="WP_344777052.1">
    <property type="nucleotide sequence ID" value="NZ_BAABAH010000012.1"/>
</dbReference>
<proteinExistence type="predicted"/>
<keyword evidence="4" id="KW-1185">Reference proteome</keyword>
<comment type="caution">
    <text evidence="3">The sequence shown here is derived from an EMBL/GenBank/DDBJ whole genome shotgun (WGS) entry which is preliminary data.</text>
</comment>
<feature type="compositionally biased region" description="Basic and acidic residues" evidence="1">
    <location>
        <begin position="216"/>
        <end position="228"/>
    </location>
</feature>
<protein>
    <submittedName>
        <fullName evidence="3">Uncharacterized protein</fullName>
    </submittedName>
</protein>
<evidence type="ECO:0000256" key="1">
    <source>
        <dbReference type="SAM" id="MobiDB-lite"/>
    </source>
</evidence>
<keyword evidence="2" id="KW-0472">Membrane</keyword>
<dbReference type="Proteomes" id="UP001501821">
    <property type="component" value="Unassembled WGS sequence"/>
</dbReference>
<evidence type="ECO:0000256" key="2">
    <source>
        <dbReference type="SAM" id="Phobius"/>
    </source>
</evidence>
<keyword evidence="2" id="KW-0812">Transmembrane</keyword>
<gene>
    <name evidence="3" type="ORF">GCM10022242_30960</name>
</gene>
<sequence length="406" mass="42502">MDLYRALRELIATYGPEILANPDGFRGILDDYFEETAVPRGEINLLVDAVRFGAVDALRALLDGGASPERAVREAGGRLARDRGGADVTAATWAVGMLGFATGLVPEAVVRGLRSVDAPPAAAETVVGDPSAALTVGAVPGAPTVARRAGDDSGPVRPASGDGRSRRRPVLVVLAVAVAVAIGVVGAVVVMHQVDDGGGAVAADQGSVAGSAVGNGRERKNATRRSDGPSRSVAPPTTASTSQAGDWTCWDGSLRPTKTDCGTPPPNLRGAHWLFAGPFASCISKRVPDRALHLECAGTPSSGLESYVKVSYWNDFKTAYDHYSSEGGAEEHYRPSWPAYARSAAPMLLWRVDDAVEEPCCPFKASVMYPSVGWSLTIYAQTSTDRLELLNGLTIEPPGFLDGHPV</sequence>
<evidence type="ECO:0000313" key="3">
    <source>
        <dbReference type="EMBL" id="GAA3827477.1"/>
    </source>
</evidence>
<keyword evidence="2" id="KW-1133">Transmembrane helix</keyword>
<feature type="transmembrane region" description="Helical" evidence="2">
    <location>
        <begin position="170"/>
        <end position="191"/>
    </location>
</feature>
<dbReference type="EMBL" id="BAABAH010000012">
    <property type="protein sequence ID" value="GAA3827477.1"/>
    <property type="molecule type" value="Genomic_DNA"/>
</dbReference>
<feature type="region of interest" description="Disordered" evidence="1">
    <location>
        <begin position="209"/>
        <end position="249"/>
    </location>
</feature>
<accession>A0ABP7IV42</accession>
<feature type="compositionally biased region" description="Polar residues" evidence="1">
    <location>
        <begin position="235"/>
        <end position="245"/>
    </location>
</feature>
<reference evidence="4" key="1">
    <citation type="journal article" date="2019" name="Int. J. Syst. Evol. Microbiol.">
        <title>The Global Catalogue of Microorganisms (GCM) 10K type strain sequencing project: providing services to taxonomists for standard genome sequencing and annotation.</title>
        <authorList>
            <consortium name="The Broad Institute Genomics Platform"/>
            <consortium name="The Broad Institute Genome Sequencing Center for Infectious Disease"/>
            <person name="Wu L."/>
            <person name="Ma J."/>
        </authorList>
    </citation>
    <scope>NUCLEOTIDE SEQUENCE [LARGE SCALE GENOMIC DNA]</scope>
    <source>
        <strain evidence="4">JCM 16953</strain>
    </source>
</reference>
<name>A0ABP7IV42_9ACTN</name>
<evidence type="ECO:0000313" key="4">
    <source>
        <dbReference type="Proteomes" id="UP001501821"/>
    </source>
</evidence>
<organism evidence="3 4">
    <name type="scientific">Nocardioides panacisoli</name>
    <dbReference type="NCBI Taxonomy" id="627624"/>
    <lineage>
        <taxon>Bacteria</taxon>
        <taxon>Bacillati</taxon>
        <taxon>Actinomycetota</taxon>
        <taxon>Actinomycetes</taxon>
        <taxon>Propionibacteriales</taxon>
        <taxon>Nocardioidaceae</taxon>
        <taxon>Nocardioides</taxon>
    </lineage>
</organism>
<feature type="region of interest" description="Disordered" evidence="1">
    <location>
        <begin position="143"/>
        <end position="165"/>
    </location>
</feature>